<dbReference type="VEuPathDB" id="FungiDB:PV10_01106"/>
<dbReference type="RefSeq" id="XP_016228918.1">
    <property type="nucleotide sequence ID" value="XM_016365269.1"/>
</dbReference>
<feature type="region of interest" description="Disordered" evidence="1">
    <location>
        <begin position="915"/>
        <end position="939"/>
    </location>
</feature>
<dbReference type="Pfam" id="PF23086">
    <property type="entry name" value="Tudor_Coilin"/>
    <property type="match status" value="1"/>
</dbReference>
<keyword evidence="5" id="KW-1185">Reference proteome</keyword>
<accession>A0A0D1ZTT7</accession>
<sequence>MRLQLQVHRHSFPPVHIIHSTGTGPASRTAARNSTIADLLLDINDIVPLESADGEWGLEDYVVEVAATVDQDATYECLHYQPCSAVLRDDDEVIIRPLSNEDLRIRRLGGRHQITADGRHLIDGVTFGKQWLREISRPGIVIPPRKKRMLEIDQPGLNESPEIRRILPLEQHDYSTSLVVIPSDDDDESDDEDFVDEDDNDNDRQVALREHFDDADTQSDESLEDSAAFGESVDDMSNEVQLLLQDAAELANSPNSKTTFRTLRKQLKRKRDISDDGEDDIDEVFDGFSTPVKSYRIEYSPVVEPEDDTSSDEDDESESDSASSSGGESDSSGSSSASTGSQSDSDSDSDSGSDSGSDSDSEPETDSDSQTDALHQAKQRALNHITLSRADQMSESDSSETSDEAASRSDGRRSPANEDQDSTSESESTSDSDETSSSEETSASESESETEPSGKKQAPAAPSKTALEASEESPKTDKLTVAPVSAPGEGSSRTHQNNARVKKRKRLALLKSQGILPENADFQTLHEYEQQLQANSTGTDEAVARQQETANSKEGLADLGEEPEAPVAPSQEPLSEGVAQPVELSDSQVSGGVPVAAPESETPAPRRARLDLASSRRMLFSSLGLRTPKDKAAEQALREKLSALSQPRKAVDAPPNPTRSFQAAASEEYDDSWKNSLSLSAVECEREGMTLSTPPFPFQQGWWKGKKPDATNSKSRGRDESRMNHDDDHNQSFAPDVSTLGYANDEGLTSSMANPSQSHSDAVDNIQVPVTFNNLPDLLPSQLRPGAVVAYKQLQLDESTNYQPEVSAYVVGRITAVDADELEICLAKQFWKDASSIKFDPETGKRVLGKFEMELDDGKDESDDGLRRVDFSAMITPKLIESSPIEVPDSGHNQQILNEQDHSRPTESEFICVPESEGHEDRDSIAVNPTAGEGDLVVNTPRRTEITAIIKEAGFDSALDDDLLEPIVDPSAERKGSHSSVDAPPSKQGNAAPNLGSASSPAHTTNDPSSPPENDGKGSLNLHHRDDQPLLASDDVSSPYVHTQETVDYPHISQIELDSFEATKNNSSSHQDAQRTSAEPPVDLSFSSEYGSRGSRPVAIEASEPSQEYQGLYSLRSDLPQSSSPSHGHLNGDNEAASRNRSFLGGRGYDGQDSSYLDDDDDRSSSERSLPSVRALTSSQLNGRPTRLSIKGEHKQPVSPPPIRKSLRSSQAKLKQASQSSPELPDAPSSQPDLKLSQSQQQPGLSQIPAGSQMIDLTLSSDASSPVKRSTKKGAAKSNKDAQANGNRASISSLPNPGAGIGTRRLLTKKRSYV</sequence>
<organism evidence="4 5">
    <name type="scientific">Exophiala mesophila</name>
    <name type="common">Black yeast-like fungus</name>
    <dbReference type="NCBI Taxonomy" id="212818"/>
    <lineage>
        <taxon>Eukaryota</taxon>
        <taxon>Fungi</taxon>
        <taxon>Dikarya</taxon>
        <taxon>Ascomycota</taxon>
        <taxon>Pezizomycotina</taxon>
        <taxon>Eurotiomycetes</taxon>
        <taxon>Chaetothyriomycetidae</taxon>
        <taxon>Chaetothyriales</taxon>
        <taxon>Herpotrichiellaceae</taxon>
        <taxon>Exophiala</taxon>
    </lineage>
</organism>
<dbReference type="OMA" id="HLIIQRH"/>
<evidence type="ECO:0000259" key="3">
    <source>
        <dbReference type="Pfam" id="PF24054"/>
    </source>
</evidence>
<evidence type="ECO:0000313" key="4">
    <source>
        <dbReference type="EMBL" id="KIV97344.1"/>
    </source>
</evidence>
<feature type="compositionally biased region" description="Low complexity" evidence="1">
    <location>
        <begin position="1234"/>
        <end position="1247"/>
    </location>
</feature>
<protein>
    <submittedName>
        <fullName evidence="4">Uncharacterized protein</fullName>
    </submittedName>
</protein>
<feature type="compositionally biased region" description="Polar residues" evidence="1">
    <location>
        <begin position="1281"/>
        <end position="1295"/>
    </location>
</feature>
<dbReference type="HOGENOM" id="CLU_251167_0_0_1"/>
<feature type="compositionally biased region" description="Acidic residues" evidence="1">
    <location>
        <begin position="418"/>
        <end position="437"/>
    </location>
</feature>
<gene>
    <name evidence="4" type="ORF">PV10_01106</name>
</gene>
<feature type="domain" description="DUF7357" evidence="3">
    <location>
        <begin position="1"/>
        <end position="145"/>
    </location>
</feature>
<dbReference type="InterPro" id="IPR056398">
    <property type="entry name" value="Tudor_Coilin"/>
</dbReference>
<dbReference type="OrthoDB" id="3365616at2759"/>
<feature type="compositionally biased region" description="Polar residues" evidence="1">
    <location>
        <begin position="1258"/>
        <end position="1268"/>
    </location>
</feature>
<feature type="region of interest" description="Disordered" evidence="1">
    <location>
        <begin position="690"/>
        <end position="735"/>
    </location>
</feature>
<feature type="compositionally biased region" description="Polar residues" evidence="1">
    <location>
        <begin position="1062"/>
        <end position="1077"/>
    </location>
</feature>
<feature type="compositionally biased region" description="Polar residues" evidence="1">
    <location>
        <begin position="530"/>
        <end position="539"/>
    </location>
</feature>
<reference evidence="4 5" key="1">
    <citation type="submission" date="2015-01" db="EMBL/GenBank/DDBJ databases">
        <title>The Genome Sequence of Exophiala mesophila CBS40295.</title>
        <authorList>
            <consortium name="The Broad Institute Genomics Platform"/>
            <person name="Cuomo C."/>
            <person name="de Hoog S."/>
            <person name="Gorbushina A."/>
            <person name="Stielow B."/>
            <person name="Teixiera M."/>
            <person name="Abouelleil A."/>
            <person name="Chapman S.B."/>
            <person name="Priest M."/>
            <person name="Young S.K."/>
            <person name="Wortman J."/>
            <person name="Nusbaum C."/>
            <person name="Birren B."/>
        </authorList>
    </citation>
    <scope>NUCLEOTIDE SEQUENCE [LARGE SCALE GENOMIC DNA]</scope>
    <source>
        <strain evidence="4 5">CBS 40295</strain>
    </source>
</reference>
<dbReference type="EMBL" id="KN847520">
    <property type="protein sequence ID" value="KIV97344.1"/>
    <property type="molecule type" value="Genomic_DNA"/>
</dbReference>
<feature type="compositionally biased region" description="Basic and acidic residues" evidence="1">
    <location>
        <begin position="716"/>
        <end position="730"/>
    </location>
</feature>
<feature type="compositionally biased region" description="Acidic residues" evidence="1">
    <location>
        <begin position="304"/>
        <end position="319"/>
    </location>
</feature>
<feature type="region of interest" description="Disordered" evidence="1">
    <location>
        <begin position="267"/>
        <end position="505"/>
    </location>
</feature>
<feature type="compositionally biased region" description="Basic and acidic residues" evidence="1">
    <location>
        <begin position="405"/>
        <end position="416"/>
    </location>
</feature>
<feature type="domain" description="Coilin tudor" evidence="2">
    <location>
        <begin position="769"/>
        <end position="882"/>
    </location>
</feature>
<feature type="compositionally biased region" description="Low complexity" evidence="1">
    <location>
        <begin position="320"/>
        <end position="344"/>
    </location>
</feature>
<dbReference type="STRING" id="212818.A0A0D1ZTT7"/>
<feature type="compositionally biased region" description="Low complexity" evidence="1">
    <location>
        <begin position="1209"/>
        <end position="1221"/>
    </location>
</feature>
<feature type="region of interest" description="Disordered" evidence="1">
    <location>
        <begin position="970"/>
        <end position="1314"/>
    </location>
</feature>
<feature type="region of interest" description="Disordered" evidence="1">
    <location>
        <begin position="180"/>
        <end position="202"/>
    </location>
</feature>
<dbReference type="Pfam" id="PF24054">
    <property type="entry name" value="DUF7357"/>
    <property type="match status" value="1"/>
</dbReference>
<dbReference type="Proteomes" id="UP000054302">
    <property type="component" value="Unassembled WGS sequence"/>
</dbReference>
<name>A0A0D1ZTT7_EXOME</name>
<evidence type="ECO:0000313" key="5">
    <source>
        <dbReference type="Proteomes" id="UP000054302"/>
    </source>
</evidence>
<feature type="compositionally biased region" description="Acidic residues" evidence="1">
    <location>
        <begin position="183"/>
        <end position="201"/>
    </location>
</feature>
<evidence type="ECO:0000259" key="2">
    <source>
        <dbReference type="Pfam" id="PF23086"/>
    </source>
</evidence>
<dbReference type="InterPro" id="IPR055781">
    <property type="entry name" value="DUF7357"/>
</dbReference>
<feature type="compositionally biased region" description="Acidic residues" evidence="1">
    <location>
        <begin position="345"/>
        <end position="369"/>
    </location>
</feature>
<feature type="region of interest" description="Disordered" evidence="1">
    <location>
        <begin position="529"/>
        <end position="610"/>
    </location>
</feature>
<feature type="compositionally biased region" description="Polar residues" evidence="1">
    <location>
        <begin position="987"/>
        <end position="1008"/>
    </location>
</feature>
<feature type="region of interest" description="Disordered" evidence="1">
    <location>
        <begin position="641"/>
        <end position="669"/>
    </location>
</feature>
<proteinExistence type="predicted"/>
<feature type="compositionally biased region" description="Acidic residues" evidence="1">
    <location>
        <begin position="275"/>
        <end position="285"/>
    </location>
</feature>
<dbReference type="GeneID" id="27318951"/>
<evidence type="ECO:0000256" key="1">
    <source>
        <dbReference type="SAM" id="MobiDB-lite"/>
    </source>
</evidence>